<dbReference type="GO" id="GO:0008374">
    <property type="term" value="F:O-acyltransferase activity"/>
    <property type="evidence" value="ECO:0007669"/>
    <property type="project" value="TreeGrafter"/>
</dbReference>
<evidence type="ECO:0000256" key="3">
    <source>
        <dbReference type="ARBA" id="ARBA00022679"/>
    </source>
</evidence>
<evidence type="ECO:0000256" key="10">
    <source>
        <dbReference type="ARBA" id="ARBA00024323"/>
    </source>
</evidence>
<evidence type="ECO:0000256" key="13">
    <source>
        <dbReference type="SAM" id="MobiDB-lite"/>
    </source>
</evidence>
<comment type="similarity">
    <text evidence="2 12">Belongs to the taffazin family.</text>
</comment>
<dbReference type="EMBL" id="JAEHOE010000009">
    <property type="protein sequence ID" value="KAG2498620.1"/>
    <property type="molecule type" value="Genomic_DNA"/>
</dbReference>
<evidence type="ECO:0000259" key="14">
    <source>
        <dbReference type="SMART" id="SM00563"/>
    </source>
</evidence>
<evidence type="ECO:0000256" key="12">
    <source>
        <dbReference type="RuleBase" id="RU365062"/>
    </source>
</evidence>
<dbReference type="SUPFAM" id="SSF69593">
    <property type="entry name" value="Glycerol-3-phosphate (1)-acyltransferase"/>
    <property type="match status" value="1"/>
</dbReference>
<comment type="subcellular location">
    <subcellularLocation>
        <location evidence="1">Mitochondrion inner membrane</location>
        <topology evidence="1">Peripheral membrane protein</topology>
        <orientation evidence="1">Intermembrane side</orientation>
    </subcellularLocation>
    <subcellularLocation>
        <location evidence="10">Mitochondrion outer membrane</location>
        <topology evidence="10">Peripheral membrane protein</topology>
        <orientation evidence="10">Intermembrane side</orientation>
    </subcellularLocation>
</comment>
<evidence type="ECO:0000256" key="7">
    <source>
        <dbReference type="ARBA" id="ARBA00023128"/>
    </source>
</evidence>
<keyword evidence="7" id="KW-0496">Mitochondrion</keyword>
<organism evidence="15 16">
    <name type="scientific">Edaphochlamys debaryana</name>
    <dbReference type="NCBI Taxonomy" id="47281"/>
    <lineage>
        <taxon>Eukaryota</taxon>
        <taxon>Viridiplantae</taxon>
        <taxon>Chlorophyta</taxon>
        <taxon>core chlorophytes</taxon>
        <taxon>Chlorophyceae</taxon>
        <taxon>CS clade</taxon>
        <taxon>Chlamydomonadales</taxon>
        <taxon>Chlamydomonadales incertae sedis</taxon>
        <taxon>Edaphochlamys</taxon>
    </lineage>
</organism>
<keyword evidence="4" id="KW-1000">Mitochondrion outer membrane</keyword>
<dbReference type="AlphaFoldDB" id="A0A835YH75"/>
<keyword evidence="6" id="KW-0443">Lipid metabolism</keyword>
<reference evidence="15" key="1">
    <citation type="journal article" date="2020" name="bioRxiv">
        <title>Comparative genomics of Chlamydomonas.</title>
        <authorList>
            <person name="Craig R.J."/>
            <person name="Hasan A.R."/>
            <person name="Ness R.W."/>
            <person name="Keightley P.D."/>
        </authorList>
    </citation>
    <scope>NUCLEOTIDE SEQUENCE</scope>
    <source>
        <strain evidence="15">CCAP 11/70</strain>
    </source>
</reference>
<feature type="region of interest" description="Disordered" evidence="13">
    <location>
        <begin position="186"/>
        <end position="208"/>
    </location>
</feature>
<evidence type="ECO:0000256" key="8">
    <source>
        <dbReference type="ARBA" id="ARBA00023136"/>
    </source>
</evidence>
<dbReference type="GO" id="GO:0005741">
    <property type="term" value="C:mitochondrial outer membrane"/>
    <property type="evidence" value="ECO:0007669"/>
    <property type="project" value="UniProtKB-SubCell"/>
</dbReference>
<evidence type="ECO:0000256" key="1">
    <source>
        <dbReference type="ARBA" id="ARBA00004137"/>
    </source>
</evidence>
<keyword evidence="3" id="KW-0808">Transferase</keyword>
<dbReference type="GO" id="GO:0006644">
    <property type="term" value="P:phospholipid metabolic process"/>
    <property type="evidence" value="ECO:0007669"/>
    <property type="project" value="InterPro"/>
</dbReference>
<comment type="caution">
    <text evidence="15">The sequence shown here is derived from an EMBL/GenBank/DDBJ whole genome shotgun (WGS) entry which is preliminary data.</text>
</comment>
<evidence type="ECO:0000256" key="5">
    <source>
        <dbReference type="ARBA" id="ARBA00022792"/>
    </source>
</evidence>
<dbReference type="Pfam" id="PF01553">
    <property type="entry name" value="Acyltransferase"/>
    <property type="match status" value="1"/>
</dbReference>
<proteinExistence type="inferred from homology"/>
<evidence type="ECO:0000256" key="11">
    <source>
        <dbReference type="ARBA" id="ARBA00047906"/>
    </source>
</evidence>
<dbReference type="PANTHER" id="PTHR12497">
    <property type="entry name" value="TAZ PROTEIN TAFAZZIN"/>
    <property type="match status" value="1"/>
</dbReference>
<dbReference type="GO" id="GO:0005743">
    <property type="term" value="C:mitochondrial inner membrane"/>
    <property type="evidence" value="ECO:0007669"/>
    <property type="project" value="UniProtKB-SubCell"/>
</dbReference>
<evidence type="ECO:0000256" key="6">
    <source>
        <dbReference type="ARBA" id="ARBA00023098"/>
    </source>
</evidence>
<dbReference type="PRINTS" id="PR00979">
    <property type="entry name" value="TAFAZZIN"/>
</dbReference>
<dbReference type="SMART" id="SM00563">
    <property type="entry name" value="PlsC"/>
    <property type="match status" value="1"/>
</dbReference>
<evidence type="ECO:0000256" key="9">
    <source>
        <dbReference type="ARBA" id="ARBA00023315"/>
    </source>
</evidence>
<gene>
    <name evidence="15" type="ORF">HYH03_003367</name>
</gene>
<keyword evidence="5" id="KW-0999">Mitochondrion inner membrane</keyword>
<dbReference type="InterPro" id="IPR000872">
    <property type="entry name" value="Tafazzin"/>
</dbReference>
<keyword evidence="8" id="KW-0472">Membrane</keyword>
<evidence type="ECO:0000313" key="16">
    <source>
        <dbReference type="Proteomes" id="UP000612055"/>
    </source>
</evidence>
<sequence>MFDDPGILSVLMPWHWLWLEPVVDKVRWSLCAKEVCFKNELLRHFFLNGNTLPVERGKAGVHQPIVSVAALALAAGKWVHVFPEGRINFDGKLGPLRWGAGKLVCEARRLSGGKDPIVLPFYHSGMGHVLPLSSRFFKAGHEVEVRIGEPVPISDVTCKCDSDDVAVQQEAWKAITERIRAELQRLEALSPPNPDQTATAPMRNPPPS</sequence>
<dbReference type="Proteomes" id="UP000612055">
    <property type="component" value="Unassembled WGS sequence"/>
</dbReference>
<evidence type="ECO:0000256" key="2">
    <source>
        <dbReference type="ARBA" id="ARBA00010524"/>
    </source>
</evidence>
<accession>A0A835YH75</accession>
<dbReference type="InterPro" id="IPR002123">
    <property type="entry name" value="Plipid/glycerol_acylTrfase"/>
</dbReference>
<protein>
    <recommendedName>
        <fullName evidence="12">Tafazzin family protein</fullName>
    </recommendedName>
</protein>
<keyword evidence="16" id="KW-1185">Reference proteome</keyword>
<dbReference type="PANTHER" id="PTHR12497:SF0">
    <property type="entry name" value="TAFAZZIN"/>
    <property type="match status" value="1"/>
</dbReference>
<name>A0A835YH75_9CHLO</name>
<evidence type="ECO:0000256" key="4">
    <source>
        <dbReference type="ARBA" id="ARBA00022787"/>
    </source>
</evidence>
<dbReference type="OrthoDB" id="193467at2759"/>
<keyword evidence="9" id="KW-0012">Acyltransferase</keyword>
<feature type="domain" description="Phospholipid/glycerol acyltransferase" evidence="14">
    <location>
        <begin position="9"/>
        <end position="126"/>
    </location>
</feature>
<dbReference type="CDD" id="cd07989">
    <property type="entry name" value="LPLAT_AGPAT-like"/>
    <property type="match status" value="1"/>
</dbReference>
<comment type="catalytic activity">
    <reaction evidence="11">
        <text>1'-[1,2-diacyl-sn-glycero-3-phospho],3'-[1-acyl-sn-glycero-3-phospho]-glycerol + a 1,2-diacyl-sn-glycero-3-phosphocholine = a cardiolipin + a 1-acyl-sn-glycero-3-phosphocholine</text>
        <dbReference type="Rhea" id="RHEA:33731"/>
        <dbReference type="ChEBI" id="CHEBI:57643"/>
        <dbReference type="ChEBI" id="CHEBI:58168"/>
        <dbReference type="ChEBI" id="CHEBI:62237"/>
        <dbReference type="ChEBI" id="CHEBI:64743"/>
    </reaction>
    <physiologicalReaction direction="left-to-right" evidence="11">
        <dbReference type="Rhea" id="RHEA:33732"/>
    </physiologicalReaction>
    <physiologicalReaction direction="right-to-left" evidence="11">
        <dbReference type="Rhea" id="RHEA:33733"/>
    </physiologicalReaction>
</comment>
<evidence type="ECO:0000313" key="15">
    <source>
        <dbReference type="EMBL" id="KAG2498620.1"/>
    </source>
</evidence>